<dbReference type="Pfam" id="PF14472">
    <property type="entry name" value="DUF4429"/>
    <property type="match status" value="1"/>
</dbReference>
<gene>
    <name evidence="3" type="ORF">AVDCRST_MAG89-2984</name>
</gene>
<accession>A0A6J4M803</accession>
<proteinExistence type="predicted"/>
<organism evidence="3">
    <name type="scientific">uncultured Gemmatimonadota bacterium</name>
    <dbReference type="NCBI Taxonomy" id="203437"/>
    <lineage>
        <taxon>Bacteria</taxon>
        <taxon>Pseudomonadati</taxon>
        <taxon>Gemmatimonadota</taxon>
        <taxon>environmental samples</taxon>
    </lineage>
</organism>
<protein>
    <recommendedName>
        <fullName evidence="4">SHOCT domain-containing protein</fullName>
    </recommendedName>
</protein>
<evidence type="ECO:0000259" key="1">
    <source>
        <dbReference type="Pfam" id="PF09851"/>
    </source>
</evidence>
<reference evidence="3" key="1">
    <citation type="submission" date="2020-02" db="EMBL/GenBank/DDBJ databases">
        <authorList>
            <person name="Meier V. D."/>
        </authorList>
    </citation>
    <scope>NUCLEOTIDE SEQUENCE</scope>
    <source>
        <strain evidence="3">AVDCRST_MAG89</strain>
    </source>
</reference>
<dbReference type="InterPro" id="IPR027860">
    <property type="entry name" value="DUF4429"/>
</dbReference>
<sequence length="151" mass="16591">MEAKGINGQLELTADVVRIRRKGMMSLLTQGAKGDKDILISQVTSVQFKAANMLTNGYIQIGFSGGKESKGGLMDAVKDENTVMFKRGQQETFEAFRDELNRRMLAARKPAASAPAPLDFTAQLERLARLREQGVLTDEEFQAQKARVLGG</sequence>
<dbReference type="EMBL" id="CADCTV010000622">
    <property type="protein sequence ID" value="CAA9348321.1"/>
    <property type="molecule type" value="Genomic_DNA"/>
</dbReference>
<dbReference type="Pfam" id="PF09851">
    <property type="entry name" value="SHOCT"/>
    <property type="match status" value="1"/>
</dbReference>
<evidence type="ECO:0000259" key="2">
    <source>
        <dbReference type="Pfam" id="PF14472"/>
    </source>
</evidence>
<feature type="domain" description="DUF4429" evidence="2">
    <location>
        <begin position="15"/>
        <end position="100"/>
    </location>
</feature>
<feature type="domain" description="SHOCT" evidence="1">
    <location>
        <begin position="122"/>
        <end position="149"/>
    </location>
</feature>
<dbReference type="AlphaFoldDB" id="A0A6J4M803"/>
<dbReference type="InterPro" id="IPR018649">
    <property type="entry name" value="SHOCT"/>
</dbReference>
<evidence type="ECO:0000313" key="3">
    <source>
        <dbReference type="EMBL" id="CAA9348321.1"/>
    </source>
</evidence>
<name>A0A6J4M803_9BACT</name>
<evidence type="ECO:0008006" key="4">
    <source>
        <dbReference type="Google" id="ProtNLM"/>
    </source>
</evidence>